<dbReference type="EMBL" id="LXQA010154267">
    <property type="protein sequence ID" value="MCI26595.1"/>
    <property type="molecule type" value="Genomic_DNA"/>
</dbReference>
<feature type="region of interest" description="Disordered" evidence="1">
    <location>
        <begin position="1"/>
        <end position="26"/>
    </location>
</feature>
<evidence type="ECO:0000256" key="1">
    <source>
        <dbReference type="SAM" id="MobiDB-lite"/>
    </source>
</evidence>
<protein>
    <submittedName>
        <fullName evidence="2">Uncharacterized protein</fullName>
    </submittedName>
</protein>
<reference evidence="2 3" key="1">
    <citation type="journal article" date="2018" name="Front. Plant Sci.">
        <title>Red Clover (Trifolium pratense) and Zigzag Clover (T. medium) - A Picture of Genomic Similarities and Differences.</title>
        <authorList>
            <person name="Dluhosova J."/>
            <person name="Istvanek J."/>
            <person name="Nedelnik J."/>
            <person name="Repkova J."/>
        </authorList>
    </citation>
    <scope>NUCLEOTIDE SEQUENCE [LARGE SCALE GENOMIC DNA]</scope>
    <source>
        <strain evidence="3">cv. 10/8</strain>
        <tissue evidence="2">Leaf</tissue>
    </source>
</reference>
<proteinExistence type="predicted"/>
<evidence type="ECO:0000313" key="2">
    <source>
        <dbReference type="EMBL" id="MCI26595.1"/>
    </source>
</evidence>
<sequence length="26" mass="3067">FKHALVLEPQNKDATRAEQRVRKLMS</sequence>
<comment type="caution">
    <text evidence="2">The sequence shown here is derived from an EMBL/GenBank/DDBJ whole genome shotgun (WGS) entry which is preliminary data.</text>
</comment>
<name>A0A392QTN0_9FABA</name>
<accession>A0A392QTN0</accession>
<keyword evidence="3" id="KW-1185">Reference proteome</keyword>
<evidence type="ECO:0000313" key="3">
    <source>
        <dbReference type="Proteomes" id="UP000265520"/>
    </source>
</evidence>
<feature type="compositionally biased region" description="Basic and acidic residues" evidence="1">
    <location>
        <begin position="10"/>
        <end position="26"/>
    </location>
</feature>
<feature type="non-terminal residue" evidence="2">
    <location>
        <position position="1"/>
    </location>
</feature>
<dbReference type="AlphaFoldDB" id="A0A392QTN0"/>
<organism evidence="2 3">
    <name type="scientific">Trifolium medium</name>
    <dbReference type="NCBI Taxonomy" id="97028"/>
    <lineage>
        <taxon>Eukaryota</taxon>
        <taxon>Viridiplantae</taxon>
        <taxon>Streptophyta</taxon>
        <taxon>Embryophyta</taxon>
        <taxon>Tracheophyta</taxon>
        <taxon>Spermatophyta</taxon>
        <taxon>Magnoliopsida</taxon>
        <taxon>eudicotyledons</taxon>
        <taxon>Gunneridae</taxon>
        <taxon>Pentapetalae</taxon>
        <taxon>rosids</taxon>
        <taxon>fabids</taxon>
        <taxon>Fabales</taxon>
        <taxon>Fabaceae</taxon>
        <taxon>Papilionoideae</taxon>
        <taxon>50 kb inversion clade</taxon>
        <taxon>NPAAA clade</taxon>
        <taxon>Hologalegina</taxon>
        <taxon>IRL clade</taxon>
        <taxon>Trifolieae</taxon>
        <taxon>Trifolium</taxon>
    </lineage>
</organism>
<dbReference type="Proteomes" id="UP000265520">
    <property type="component" value="Unassembled WGS sequence"/>
</dbReference>